<name>M5FP74_DACPD</name>
<gene>
    <name evidence="2" type="ORF">DACRYDRAFT_85265</name>
</gene>
<dbReference type="RefSeq" id="XP_040623761.1">
    <property type="nucleotide sequence ID" value="XM_040776727.1"/>
</dbReference>
<sequence>MASLYDEDWVLGHDKIRFYTRTYEPPQGVSEAKAAILFLHGYVEHIARYEHVFPVWAEQGLAVYTYDQRGFGRTGEGDGTNKGTGQTRTSTEDQMEDLEWFIRRTAEWVPGKKLFLVGHSMGGFNVLNFLCSPQSRSATLPKISGVVGLSPLLELTHPPSKLLRTILTPLSFLLPNITVSVAVRSEWISRDPNVVKSYNEDPLVHKRGTIRSLRSMLDAVDALRLREFHSFPVNIPVLLLHGTADEVNSQPATLAWLTKLRAKNKTFTPYEGGFHELMQEPHPIKETVMQEVATWVLHVSAQARPASMADSAKARL</sequence>
<dbReference type="OrthoDB" id="10249433at2759"/>
<proteinExistence type="predicted"/>
<dbReference type="STRING" id="1858805.M5FP74"/>
<dbReference type="PANTHER" id="PTHR11614">
    <property type="entry name" value="PHOSPHOLIPASE-RELATED"/>
    <property type="match status" value="1"/>
</dbReference>
<protein>
    <submittedName>
        <fullName evidence="2">Alpha/beta-hydrolase</fullName>
    </submittedName>
</protein>
<feature type="domain" description="Serine aminopeptidase S33" evidence="1">
    <location>
        <begin position="31"/>
        <end position="281"/>
    </location>
</feature>
<dbReference type="Proteomes" id="UP000030653">
    <property type="component" value="Unassembled WGS sequence"/>
</dbReference>
<dbReference type="HOGENOM" id="CLU_026209_5_2_1"/>
<dbReference type="Gene3D" id="3.40.50.1820">
    <property type="entry name" value="alpha/beta hydrolase"/>
    <property type="match status" value="1"/>
</dbReference>
<dbReference type="GeneID" id="63691789"/>
<dbReference type="SUPFAM" id="SSF53474">
    <property type="entry name" value="alpha/beta-Hydrolases"/>
    <property type="match status" value="1"/>
</dbReference>
<evidence type="ECO:0000313" key="3">
    <source>
        <dbReference type="Proteomes" id="UP000030653"/>
    </source>
</evidence>
<keyword evidence="3" id="KW-1185">Reference proteome</keyword>
<dbReference type="InterPro" id="IPR022742">
    <property type="entry name" value="Hydrolase_4"/>
</dbReference>
<evidence type="ECO:0000259" key="1">
    <source>
        <dbReference type="Pfam" id="PF12146"/>
    </source>
</evidence>
<dbReference type="InterPro" id="IPR051044">
    <property type="entry name" value="MAG_DAG_Lipase"/>
</dbReference>
<organism evidence="2 3">
    <name type="scientific">Dacryopinax primogenitus (strain DJM 731)</name>
    <name type="common">Brown rot fungus</name>
    <dbReference type="NCBI Taxonomy" id="1858805"/>
    <lineage>
        <taxon>Eukaryota</taxon>
        <taxon>Fungi</taxon>
        <taxon>Dikarya</taxon>
        <taxon>Basidiomycota</taxon>
        <taxon>Agaricomycotina</taxon>
        <taxon>Dacrymycetes</taxon>
        <taxon>Dacrymycetales</taxon>
        <taxon>Dacrymycetaceae</taxon>
        <taxon>Dacryopinax</taxon>
    </lineage>
</organism>
<dbReference type="AlphaFoldDB" id="M5FP74"/>
<dbReference type="GO" id="GO:0016787">
    <property type="term" value="F:hydrolase activity"/>
    <property type="evidence" value="ECO:0007669"/>
    <property type="project" value="UniProtKB-KW"/>
</dbReference>
<dbReference type="Pfam" id="PF12146">
    <property type="entry name" value="Hydrolase_4"/>
    <property type="match status" value="1"/>
</dbReference>
<accession>M5FP74</accession>
<keyword evidence="2" id="KW-0378">Hydrolase</keyword>
<evidence type="ECO:0000313" key="2">
    <source>
        <dbReference type="EMBL" id="EJT96863.1"/>
    </source>
</evidence>
<dbReference type="InterPro" id="IPR029058">
    <property type="entry name" value="AB_hydrolase_fold"/>
</dbReference>
<reference evidence="2 3" key="1">
    <citation type="journal article" date="2012" name="Science">
        <title>The Paleozoic origin of enzymatic lignin decomposition reconstructed from 31 fungal genomes.</title>
        <authorList>
            <person name="Floudas D."/>
            <person name="Binder M."/>
            <person name="Riley R."/>
            <person name="Barry K."/>
            <person name="Blanchette R.A."/>
            <person name="Henrissat B."/>
            <person name="Martinez A.T."/>
            <person name="Otillar R."/>
            <person name="Spatafora J.W."/>
            <person name="Yadav J.S."/>
            <person name="Aerts A."/>
            <person name="Benoit I."/>
            <person name="Boyd A."/>
            <person name="Carlson A."/>
            <person name="Copeland A."/>
            <person name="Coutinho P.M."/>
            <person name="de Vries R.P."/>
            <person name="Ferreira P."/>
            <person name="Findley K."/>
            <person name="Foster B."/>
            <person name="Gaskell J."/>
            <person name="Glotzer D."/>
            <person name="Gorecki P."/>
            <person name="Heitman J."/>
            <person name="Hesse C."/>
            <person name="Hori C."/>
            <person name="Igarashi K."/>
            <person name="Jurgens J.A."/>
            <person name="Kallen N."/>
            <person name="Kersten P."/>
            <person name="Kohler A."/>
            <person name="Kuees U."/>
            <person name="Kumar T.K.A."/>
            <person name="Kuo A."/>
            <person name="LaButti K."/>
            <person name="Larrondo L.F."/>
            <person name="Lindquist E."/>
            <person name="Ling A."/>
            <person name="Lombard V."/>
            <person name="Lucas S."/>
            <person name="Lundell T."/>
            <person name="Martin R."/>
            <person name="McLaughlin D.J."/>
            <person name="Morgenstern I."/>
            <person name="Morin E."/>
            <person name="Murat C."/>
            <person name="Nagy L.G."/>
            <person name="Nolan M."/>
            <person name="Ohm R.A."/>
            <person name="Patyshakuliyeva A."/>
            <person name="Rokas A."/>
            <person name="Ruiz-Duenas F.J."/>
            <person name="Sabat G."/>
            <person name="Salamov A."/>
            <person name="Samejima M."/>
            <person name="Schmutz J."/>
            <person name="Slot J.C."/>
            <person name="St John F."/>
            <person name="Stenlid J."/>
            <person name="Sun H."/>
            <person name="Sun S."/>
            <person name="Syed K."/>
            <person name="Tsang A."/>
            <person name="Wiebenga A."/>
            <person name="Young D."/>
            <person name="Pisabarro A."/>
            <person name="Eastwood D.C."/>
            <person name="Martin F."/>
            <person name="Cullen D."/>
            <person name="Grigoriev I.V."/>
            <person name="Hibbett D.S."/>
        </authorList>
    </citation>
    <scope>NUCLEOTIDE SEQUENCE [LARGE SCALE GENOMIC DNA]</scope>
    <source>
        <strain evidence="2 3">DJM-731 SS1</strain>
    </source>
</reference>
<dbReference type="EMBL" id="JH795879">
    <property type="protein sequence ID" value="EJT96863.1"/>
    <property type="molecule type" value="Genomic_DNA"/>
</dbReference>
<dbReference type="OMA" id="QNAQNLW"/>